<protein>
    <submittedName>
        <fullName evidence="2">Nucleoside-diphosphate kinase</fullName>
    </submittedName>
</protein>
<evidence type="ECO:0000259" key="1">
    <source>
        <dbReference type="Pfam" id="PF00334"/>
    </source>
</evidence>
<dbReference type="RefSeq" id="WP_271312810.1">
    <property type="nucleotide sequence ID" value="NZ_JABXJJ020000006.1"/>
</dbReference>
<keyword evidence="2" id="KW-0808">Transferase</keyword>
<gene>
    <name evidence="2" type="ORF">POF50_005720</name>
</gene>
<feature type="domain" description="Nucleoside diphosphate kinase-like" evidence="1">
    <location>
        <begin position="58"/>
        <end position="197"/>
    </location>
</feature>
<dbReference type="Gene3D" id="3.30.70.141">
    <property type="entry name" value="Nucleoside diphosphate kinase-like domain"/>
    <property type="match status" value="1"/>
</dbReference>
<dbReference type="SUPFAM" id="SSF54919">
    <property type="entry name" value="Nucleoside diphosphate kinase, NDK"/>
    <property type="match status" value="1"/>
</dbReference>
<dbReference type="GO" id="GO:0016301">
    <property type="term" value="F:kinase activity"/>
    <property type="evidence" value="ECO:0007669"/>
    <property type="project" value="UniProtKB-KW"/>
</dbReference>
<keyword evidence="2" id="KW-0418">Kinase</keyword>
<reference evidence="2" key="1">
    <citation type="submission" date="2023-05" db="EMBL/GenBank/DDBJ databases">
        <title>Streptantibioticus silvisoli sp. nov., acidotolerant actinomycetes 1 from pine litter.</title>
        <authorList>
            <person name="Swiecimska M."/>
            <person name="Golinska P."/>
            <person name="Sangal V."/>
            <person name="Wachnowicz B."/>
            <person name="Goodfellow M."/>
        </authorList>
    </citation>
    <scope>NUCLEOTIDE SEQUENCE</scope>
    <source>
        <strain evidence="2">SL13</strain>
    </source>
</reference>
<comment type="caution">
    <text evidence="2">The sequence shown here is derived from an EMBL/GenBank/DDBJ whole genome shotgun (WGS) entry which is preliminary data.</text>
</comment>
<dbReference type="Pfam" id="PF00334">
    <property type="entry name" value="NDK"/>
    <property type="match status" value="1"/>
</dbReference>
<organism evidence="2">
    <name type="scientific">Streptantibioticus silvisoli</name>
    <dbReference type="NCBI Taxonomy" id="2705255"/>
    <lineage>
        <taxon>Bacteria</taxon>
        <taxon>Bacillati</taxon>
        <taxon>Actinomycetota</taxon>
        <taxon>Actinomycetes</taxon>
        <taxon>Kitasatosporales</taxon>
        <taxon>Streptomycetaceae</taxon>
        <taxon>Streptantibioticus</taxon>
    </lineage>
</organism>
<name>A0AA90JWB2_9ACTN</name>
<evidence type="ECO:0000313" key="2">
    <source>
        <dbReference type="EMBL" id="MDI5968846.1"/>
    </source>
</evidence>
<accession>A0AA90JWB2</accession>
<dbReference type="EMBL" id="JABXJJ020000006">
    <property type="protein sequence ID" value="MDI5968846.1"/>
    <property type="molecule type" value="Genomic_DNA"/>
</dbReference>
<dbReference type="AlphaFoldDB" id="A0AA90JWB2"/>
<proteinExistence type="predicted"/>
<sequence>MTGDTADARPFGDEVSPALSCDPRKRALFAADTYFLESVEQLGAMTADVDGFLHRHAALLLKPDAVVSRQIPATVEWLAANGLRIVAAERTRLTRTTVRSLWYYQWNLATPQRRRLADLFMDSCDAVVLVVRPQTDEAGAVPASVVVTERKGPTDPLARVPGQLRYAIGRYSFLLNLVHTPDEPADVARELGIHFDTAARERLYADALSGEDRSGRALELAEQLHAEVPQRDLTFEPAAERLKQAVLEAEESMPPGAVRDELRAARLTAWSPEGYQRLLEAVWRAGLPLDTWDVVIVGTHVLPMKRKGLAPVLDGVSVSDWQLHMARLTAGQPASR</sequence>
<dbReference type="InterPro" id="IPR036850">
    <property type="entry name" value="NDK-like_dom_sf"/>
</dbReference>
<dbReference type="InterPro" id="IPR034907">
    <property type="entry name" value="NDK-like_dom"/>
</dbReference>